<reference evidence="1 2" key="1">
    <citation type="submission" date="2019-06" db="EMBL/GenBank/DDBJ databases">
        <title>Whole genome shotgun sequence of Microbacterium testaceum NBRC 12675.</title>
        <authorList>
            <person name="Hosoyama A."/>
            <person name="Uohara A."/>
            <person name="Ohji S."/>
            <person name="Ichikawa N."/>
        </authorList>
    </citation>
    <scope>NUCLEOTIDE SEQUENCE [LARGE SCALE GENOMIC DNA]</scope>
    <source>
        <strain evidence="1 2">NBRC 12675</strain>
    </source>
</reference>
<gene>
    <name evidence="1" type="ORF">MTE01_14500</name>
</gene>
<organism evidence="1 2">
    <name type="scientific">Microbacterium testaceum</name>
    <name type="common">Aureobacterium testaceum</name>
    <name type="synonym">Brevibacterium testaceum</name>
    <dbReference type="NCBI Taxonomy" id="2033"/>
    <lineage>
        <taxon>Bacteria</taxon>
        <taxon>Bacillati</taxon>
        <taxon>Actinomycetota</taxon>
        <taxon>Actinomycetes</taxon>
        <taxon>Micrococcales</taxon>
        <taxon>Microbacteriaceae</taxon>
        <taxon>Microbacterium</taxon>
    </lineage>
</organism>
<dbReference type="OrthoDB" id="5082646at2"/>
<dbReference type="AlphaFoldDB" id="A0A4Y3QK02"/>
<dbReference type="EMBL" id="BJML01000003">
    <property type="protein sequence ID" value="GEB45505.1"/>
    <property type="molecule type" value="Genomic_DNA"/>
</dbReference>
<dbReference type="GeneID" id="57144143"/>
<evidence type="ECO:0000313" key="1">
    <source>
        <dbReference type="EMBL" id="GEB45505.1"/>
    </source>
</evidence>
<proteinExistence type="predicted"/>
<dbReference type="Proteomes" id="UP000319525">
    <property type="component" value="Unassembled WGS sequence"/>
</dbReference>
<sequence>MTDPQRPTQATIAEWAARFVARGVPALGEPLVLPQDDDENGDAFIVLIHLRHAPAAIYLQLDESGRWVATLTERPSDLTGTSLDLIALGAEVEAAGQLCAYLQERTDAHLAPSP</sequence>
<dbReference type="RefSeq" id="WP_141376559.1">
    <property type="nucleotide sequence ID" value="NZ_BJML01000003.1"/>
</dbReference>
<name>A0A4Y3QK02_MICTE</name>
<evidence type="ECO:0000313" key="2">
    <source>
        <dbReference type="Proteomes" id="UP000319525"/>
    </source>
</evidence>
<protein>
    <submittedName>
        <fullName evidence="1">Uncharacterized protein</fullName>
    </submittedName>
</protein>
<comment type="caution">
    <text evidence="1">The sequence shown here is derived from an EMBL/GenBank/DDBJ whole genome shotgun (WGS) entry which is preliminary data.</text>
</comment>
<accession>A0A4Y3QK02</accession>